<dbReference type="Proteomes" id="UP000435357">
    <property type="component" value="Unassembled WGS sequence"/>
</dbReference>
<dbReference type="AlphaFoldDB" id="A0A6N6M8C7"/>
<proteinExistence type="predicted"/>
<accession>A0A6N6M8C7</accession>
<evidence type="ECO:0000313" key="2">
    <source>
        <dbReference type="Proteomes" id="UP000435357"/>
    </source>
</evidence>
<gene>
    <name evidence="1" type="ORF">F3059_06535</name>
</gene>
<reference evidence="1 2" key="1">
    <citation type="submission" date="2019-09" db="EMBL/GenBank/DDBJ databases">
        <title>Genomes of Cryomorphaceae.</title>
        <authorList>
            <person name="Bowman J.P."/>
        </authorList>
    </citation>
    <scope>NUCLEOTIDE SEQUENCE [LARGE SCALE GENOMIC DNA]</scope>
    <source>
        <strain evidence="1 2">KCTC 52047</strain>
    </source>
</reference>
<dbReference type="RefSeq" id="WP_151167435.1">
    <property type="nucleotide sequence ID" value="NZ_WACR01000005.1"/>
</dbReference>
<protein>
    <submittedName>
        <fullName evidence="1">Uncharacterized protein</fullName>
    </submittedName>
</protein>
<sequence>MRRFFIFLLVVIPSLTIAQRNFTEIDFNDGIYLKYEDFQFNDPLSPQEVYTPLDKNDPDFFTKLFELTSFRYENENGELVNVFTDEVFGLCANGNPYVQAGGGFYKIIVIGKLSYFLINDVQSGFKPQVGFAAGSFGTAAGVSIPVGGYSNEMRSFIFEFQSGEIKEMTPQNVAEFIKDDEQLYRQFMDLKRRERNVAMYIYVRKYNEKYPVKPKDIENAR</sequence>
<organism evidence="1 2">
    <name type="scientific">Salibacter halophilus</name>
    <dbReference type="NCBI Taxonomy" id="1803916"/>
    <lineage>
        <taxon>Bacteria</taxon>
        <taxon>Pseudomonadati</taxon>
        <taxon>Bacteroidota</taxon>
        <taxon>Flavobacteriia</taxon>
        <taxon>Flavobacteriales</taxon>
        <taxon>Salibacteraceae</taxon>
        <taxon>Salibacter</taxon>
    </lineage>
</organism>
<dbReference type="EMBL" id="WACR01000005">
    <property type="protein sequence ID" value="KAB1064354.1"/>
    <property type="molecule type" value="Genomic_DNA"/>
</dbReference>
<evidence type="ECO:0000313" key="1">
    <source>
        <dbReference type="EMBL" id="KAB1064354.1"/>
    </source>
</evidence>
<keyword evidence="2" id="KW-1185">Reference proteome</keyword>
<dbReference type="OrthoDB" id="2806188at2"/>
<comment type="caution">
    <text evidence="1">The sequence shown here is derived from an EMBL/GenBank/DDBJ whole genome shotgun (WGS) entry which is preliminary data.</text>
</comment>
<name>A0A6N6M8C7_9FLAO</name>